<organism evidence="1 2">
    <name type="scientific">Clonostachys solani</name>
    <dbReference type="NCBI Taxonomy" id="160281"/>
    <lineage>
        <taxon>Eukaryota</taxon>
        <taxon>Fungi</taxon>
        <taxon>Dikarya</taxon>
        <taxon>Ascomycota</taxon>
        <taxon>Pezizomycotina</taxon>
        <taxon>Sordariomycetes</taxon>
        <taxon>Hypocreomycetidae</taxon>
        <taxon>Hypocreales</taxon>
        <taxon>Bionectriaceae</taxon>
        <taxon>Clonostachys</taxon>
    </lineage>
</organism>
<name>A0A9N9ZG03_9HYPO</name>
<keyword evidence="2" id="KW-1185">Reference proteome</keyword>
<sequence>MTLVFNSPLGSLIQSQFGVNEIASSVLIGKTIGNVLSRDADTKTISNLAAGFRVNNRPIPKYLESVAFDRSGVLLGARQRRISVPNTLGGVYWLVTSPRLEPTEAGLPYATRELLRTFVQGVIDADRESQQWNKTRLLMAKLVAQVGDSAFLDSISAPSQTRIEELIHFLLGDLANQIQKSASELYPTFDTFSAGVAMVALAAASNGASIKVQCFKDKYHPIVLSEPPQSPVEPRGASVSMLQVNLWLTEPPPDIAERLRAIQNNEDAHPRIIIPIVGGISEVSMVVARELQGSEEPLEYWKLGLQAGRSLDWEVFGLDADAGPGFGCRITEESLVDKMGVQSFPNSLRRHAKKYLPHVSSADKRRRIIEKAASIYHKVMNYADYDDDDEKTLHLTLRFIILAIFVGAMEKLATNTTATLADYAWTCDLEQLNSFAEAAVSKGISSRDVIYCAARIWGGMTRSLPTEIARHQKVLGIVCPQVTILMNILSNADDIAKYGLDKGLFTLHRGSVPILPRHPETGLILAGEKRSRHKIAQVRSAPPSDLEISVQGLPDISKYVESAPVSDDGEAVVERLIFTVEPTTGDNGVMCALLCAWQHGEVILELNPYTTLFNLTHNRGLGLGREGKMTERIVEARSRDKVEYIPNLSFQGRPVVARVETPEIINNISPKHLLSFKGGFKVANGLSIVRVGSRTDLQIAAAGSISGTHTIMIADDESAQLIRDNQKLDEYNQPILCLNLEIRGGSKAFRFGGTAIIFGHDDLPSLLGPTN</sequence>
<evidence type="ECO:0000313" key="2">
    <source>
        <dbReference type="Proteomes" id="UP000775872"/>
    </source>
</evidence>
<comment type="caution">
    <text evidence="1">The sequence shown here is derived from an EMBL/GenBank/DDBJ whole genome shotgun (WGS) entry which is preliminary data.</text>
</comment>
<evidence type="ECO:0000313" key="1">
    <source>
        <dbReference type="EMBL" id="CAH0054822.1"/>
    </source>
</evidence>
<dbReference type="EMBL" id="CABFOC020000052">
    <property type="protein sequence ID" value="CAH0054822.1"/>
    <property type="molecule type" value="Genomic_DNA"/>
</dbReference>
<dbReference type="Proteomes" id="UP000775872">
    <property type="component" value="Unassembled WGS sequence"/>
</dbReference>
<proteinExistence type="predicted"/>
<dbReference type="AlphaFoldDB" id="A0A9N9ZG03"/>
<reference evidence="2" key="1">
    <citation type="submission" date="2019-06" db="EMBL/GenBank/DDBJ databases">
        <authorList>
            <person name="Broberg M."/>
        </authorList>
    </citation>
    <scope>NUCLEOTIDE SEQUENCE [LARGE SCALE GENOMIC DNA]</scope>
</reference>
<gene>
    <name evidence="1" type="ORF">CSOL1703_00016382</name>
</gene>
<reference evidence="1 2" key="2">
    <citation type="submission" date="2021-10" db="EMBL/GenBank/DDBJ databases">
        <authorList>
            <person name="Piombo E."/>
        </authorList>
    </citation>
    <scope>NUCLEOTIDE SEQUENCE [LARGE SCALE GENOMIC DNA]</scope>
</reference>
<dbReference type="OrthoDB" id="5415587at2759"/>
<protein>
    <submittedName>
        <fullName evidence="1">Uncharacterized protein</fullName>
    </submittedName>
</protein>
<accession>A0A9N9ZG03</accession>